<dbReference type="Pfam" id="PF00550">
    <property type="entry name" value="PP-binding"/>
    <property type="match status" value="2"/>
</dbReference>
<dbReference type="InterPro" id="IPR036736">
    <property type="entry name" value="ACP-like_sf"/>
</dbReference>
<keyword evidence="3" id="KW-0597">Phosphoprotein</keyword>
<dbReference type="SMART" id="SM00825">
    <property type="entry name" value="PKS_KS"/>
    <property type="match status" value="1"/>
</dbReference>
<dbReference type="PROSITE" id="PS00606">
    <property type="entry name" value="KS3_1"/>
    <property type="match status" value="1"/>
</dbReference>
<dbReference type="InterPro" id="IPR018201">
    <property type="entry name" value="Ketoacyl_synth_AS"/>
</dbReference>
<dbReference type="Gene3D" id="3.40.366.10">
    <property type="entry name" value="Malonyl-Coenzyme A Acyl Carrier Protein, domain 2"/>
    <property type="match status" value="3"/>
</dbReference>
<dbReference type="PANTHER" id="PTHR43775">
    <property type="entry name" value="FATTY ACID SYNTHASE"/>
    <property type="match status" value="1"/>
</dbReference>
<dbReference type="STRING" id="39966.A0A369IYE7"/>
<dbReference type="Pfam" id="PF00698">
    <property type="entry name" value="Acyl_transf_1"/>
    <property type="match status" value="1"/>
</dbReference>
<dbReference type="InterPro" id="IPR009081">
    <property type="entry name" value="PP-bd_ACP"/>
</dbReference>
<dbReference type="InterPro" id="IPR016036">
    <property type="entry name" value="Malonyl_transacylase_ACP-bd"/>
</dbReference>
<evidence type="ECO:0000256" key="6">
    <source>
        <dbReference type="PROSITE-ProRule" id="PRU01363"/>
    </source>
</evidence>
<dbReference type="InterPro" id="IPR006162">
    <property type="entry name" value="Ppantetheine_attach_site"/>
</dbReference>
<name>A0A369IYE7_HYPMA</name>
<dbReference type="InterPro" id="IPR014030">
    <property type="entry name" value="Ketoacyl_synth_N"/>
</dbReference>
<feature type="domain" description="Carrier" evidence="8">
    <location>
        <begin position="1660"/>
        <end position="1735"/>
    </location>
</feature>
<evidence type="ECO:0000259" key="9">
    <source>
        <dbReference type="PROSITE" id="PS52004"/>
    </source>
</evidence>
<dbReference type="InterPro" id="IPR014031">
    <property type="entry name" value="Ketoacyl_synth_C"/>
</dbReference>
<keyword evidence="5" id="KW-0843">Virulence</keyword>
<evidence type="ECO:0000256" key="5">
    <source>
        <dbReference type="ARBA" id="ARBA00023026"/>
    </source>
</evidence>
<dbReference type="Gene3D" id="1.10.1200.10">
    <property type="entry name" value="ACP-like"/>
    <property type="match status" value="2"/>
</dbReference>
<dbReference type="GO" id="GO:0004312">
    <property type="term" value="F:fatty acid synthase activity"/>
    <property type="evidence" value="ECO:0007669"/>
    <property type="project" value="TreeGrafter"/>
</dbReference>
<sequence length="2130" mass="232001">MASTSSPLLRLPVFAGQGTSAVNNIQTRRQGLIDASSPSGSILLSACYEAFHTELSSLLAPDFLCLDVELADFKNREALLSLPAERYMHNAVISGPTLLLIQALRYLAFVEATGLSTGSLTPFSDVLKRNSESGLGVLGFSSGILPACIVGTSFSTLTFVSRAVEAYRLALWIGIRSQLYTTNILKARPSDMDKGVPWSLVFIGMDKEEAQEAIIDFSKNQGLETSPLYITAITDDTCVTISGHPAILSAFSNVLITKNKSLVHQTALDALYHSPIHANGLREHLLVDVVSRNIQFPNFSDIKVPIRSTLTGDLITKDETSGSLLELVVDMILIHPVNWNILVGKVVKSSPDNHPIELLNVGPGSGLTRGVERTFARRNVTVTDLTAAINIHHYQNKAEQEPIAIIGMSVNMPGAPNTSKLWELLEKGINTISEVIPEHRFSVTDYDGRKNPKRTMKAHRGNFLDGVDEFDNKFFKISPREAKSMDPQQRILLHTAYEALEDSGYVPNSTPTSRPEAFGCYIGVATHDYLQNLRDDIDVYYSPGTLKAFLSGRISYAMQLSGPSIVVDTACSSSTVALYQGARALMNRDCDSAMVGGVNVISSPDMFLGLDRGHFLSPTGQCKAFDASADGYSRSEGCGIFVLKRLSDAIAENDRILGVIRGIEVNQSGLAHSITHPHPPTQAALFKRVLEKSNIDAHRVNVVEAHGTGTQAGDPSELESIRSVFALKRSSSNPLHITSVKANIGHLEAASGAAGLAKLLLMFQHQSIPRQISLKNLNPRIAPLESDNTVIDVVHTPWAPSHKGMTRVALLNNFGAAGSNTALLLEEHLKPQSVQEPPGMHYVFGLSAKDGAALDTLRSNYLLFLEQSKNIRLADVAYTSTARRQLYDHRIAVSASSISDLMQKLPRALPARVTAKSPRVVFVFSGQGGQYLGMGRSLYRTTPVFRQHIDECHHILLEAGFPGVRAIIDADTETSGLSTLQEFEAYQAAIFSLQYALAQLWIFWGLSPSAVVGHSLGEYAALVIAKVLSLRGALLIVANRVRLMIQKCAMNSTGMIAVNLGPAAVESALIASNMASDLTISCRNSPIDCVVSGPLSQLTAFKEYLDIEIHCKNILLSVPFGYHSPAMSPLLEDLTAIAAQVPLKAPTVPVVSNVLGEVILPGDTSVFNSGYFARHCGEPVQFDIGIQALIANPVLASIDAWIEIGPHTSTLPMLKSNNSLPRGSVFLGSLRKQQDPWETLTSSLCQLYASGVNIHWRNAFAHLGSATCVSLPSYPFSKTKYWVAYKETPSSNNSGSIQKPLSAHLTGYSILHAWTQYPSKDSGSTAIFETPIAHLAGWITGHSVGGMPLCPASIYVEQALAGIHLACQQLGVELDDNHVALRGVEFAKPLVYDAHVKRIVVTTITVRDGFGTFSVGSRVEPTAEESIHAHGEYRIQLNFQAVTKFARKLPAVLRHMAAVLRPSSGRMPEVFSARTAYEVIFPRVVEYSREYRTMQSLTVETSGMEGCAEVCLPSDHSRGKFIAHPVFMDTLLHVAGFVANLQGGPNDAYICSEVGAVKVLPHMINSDASYMVYCTNAWVPEDAMMVSEAYAVQVAEPRRIVAHLKGMQFRRVRLDRLKRSLAHAIGKTPHPQSSQGQALNLSPQRHVSHQTAPDDSPLPSNINGTIIDIVSRTCDITVENLDVHMDLTSLGVDSLMFIEIAAKVQNVFPDADFSAQALSFCNTIADIGREVSLKLDLRNTARSRSPATDRSGTSTPRTAMTDDTLLEDSDLTTDGEINVKQVLASILDVNVKDIDDDLDLESLGLDSLTSIEALHALKSEFALDLPADFFSTFNTARSVHSYVASHLEGYHDTLLNQVEPPATKAVKAQTSLERLIMVLRLEHIPIPIQTSNSRRIPLFLIHDGSGLVNYYDRLPSLDRSVWGVHNPRFTTSRPWDSVTEMAQTYADYIVRRSTGSLILGGWSFGGVVAYEIAHQLKKRGVQVQGILLIDSPSPINHVPLSNSLIDSVISLNSGTSDSELRKLVKTQFTMNAGLLEEYQASAENLHHCPPLVLLRSSEGFCPSGMYDVPLWLSNRSDPQDVSAGWESLAGGAVKVMDIPGDHFQPFHSSNIYEVSQRMAEACEYLEGFHT</sequence>
<dbReference type="SMART" id="SM00823">
    <property type="entry name" value="PKS_PP"/>
    <property type="match status" value="1"/>
</dbReference>
<dbReference type="GO" id="GO:0004315">
    <property type="term" value="F:3-oxoacyl-[acyl-carrier-protein] synthase activity"/>
    <property type="evidence" value="ECO:0007669"/>
    <property type="project" value="InterPro"/>
</dbReference>
<feature type="active site" description="Proton acceptor; for dehydratase activity" evidence="6">
    <location>
        <position position="1342"/>
    </location>
</feature>
<dbReference type="Gene3D" id="3.30.70.250">
    <property type="entry name" value="Malonyl-CoA ACP transacylase, ACP-binding"/>
    <property type="match status" value="1"/>
</dbReference>
<feature type="domain" description="Ketosynthase family 3 (KS3)" evidence="9">
    <location>
        <begin position="400"/>
        <end position="827"/>
    </location>
</feature>
<dbReference type="PANTHER" id="PTHR43775:SF37">
    <property type="entry name" value="SI:DKEY-61P9.11"/>
    <property type="match status" value="1"/>
</dbReference>
<dbReference type="SUPFAM" id="SSF55048">
    <property type="entry name" value="Probable ACP-binding domain of malonyl-CoA ACP transacylase"/>
    <property type="match status" value="1"/>
</dbReference>
<organism evidence="11 12">
    <name type="scientific">Hypsizygus marmoreus</name>
    <name type="common">White beech mushroom</name>
    <name type="synonym">Agaricus marmoreus</name>
    <dbReference type="NCBI Taxonomy" id="39966"/>
    <lineage>
        <taxon>Eukaryota</taxon>
        <taxon>Fungi</taxon>
        <taxon>Dikarya</taxon>
        <taxon>Basidiomycota</taxon>
        <taxon>Agaricomycotina</taxon>
        <taxon>Agaricomycetes</taxon>
        <taxon>Agaricomycetidae</taxon>
        <taxon>Agaricales</taxon>
        <taxon>Tricholomatineae</taxon>
        <taxon>Lyophyllaceae</taxon>
        <taxon>Hypsizygus</taxon>
    </lineage>
</organism>
<comment type="pathway">
    <text evidence="1">Secondary metabolite biosynthesis.</text>
</comment>
<dbReference type="InterPro" id="IPR020806">
    <property type="entry name" value="PKS_PP-bd"/>
</dbReference>
<dbReference type="InterPro" id="IPR049900">
    <property type="entry name" value="PKS_mFAS_DH"/>
</dbReference>
<dbReference type="SUPFAM" id="SSF47336">
    <property type="entry name" value="ACP-like"/>
    <property type="match status" value="2"/>
</dbReference>
<evidence type="ECO:0000256" key="7">
    <source>
        <dbReference type="SAM" id="MobiDB-lite"/>
    </source>
</evidence>
<dbReference type="InterPro" id="IPR032088">
    <property type="entry name" value="SAT"/>
</dbReference>
<dbReference type="InParanoid" id="A0A369IYE7"/>
<evidence type="ECO:0000259" key="10">
    <source>
        <dbReference type="PROSITE" id="PS52019"/>
    </source>
</evidence>
<dbReference type="PROSITE" id="PS50075">
    <property type="entry name" value="CARRIER"/>
    <property type="match status" value="2"/>
</dbReference>
<feature type="compositionally biased region" description="Polar residues" evidence="7">
    <location>
        <begin position="1630"/>
        <end position="1658"/>
    </location>
</feature>
<dbReference type="SUPFAM" id="SSF53901">
    <property type="entry name" value="Thiolase-like"/>
    <property type="match status" value="1"/>
</dbReference>
<dbReference type="OrthoDB" id="329835at2759"/>
<dbReference type="InterPro" id="IPR049551">
    <property type="entry name" value="PKS_DH_C"/>
</dbReference>
<dbReference type="Pfam" id="PF00975">
    <property type="entry name" value="Thioesterase"/>
    <property type="match status" value="1"/>
</dbReference>
<keyword evidence="2" id="KW-0596">Phosphopantetheine</keyword>
<evidence type="ECO:0000313" key="12">
    <source>
        <dbReference type="Proteomes" id="UP000076154"/>
    </source>
</evidence>
<dbReference type="PROSITE" id="PS00012">
    <property type="entry name" value="PHOSPHOPANTETHEINE"/>
    <property type="match status" value="2"/>
</dbReference>
<dbReference type="CDD" id="cd00833">
    <property type="entry name" value="PKS"/>
    <property type="match status" value="1"/>
</dbReference>
<accession>A0A369IYE7</accession>
<feature type="domain" description="Carrier" evidence="8">
    <location>
        <begin position="1770"/>
        <end position="1847"/>
    </location>
</feature>
<dbReference type="GO" id="GO:0006633">
    <property type="term" value="P:fatty acid biosynthetic process"/>
    <property type="evidence" value="ECO:0007669"/>
    <property type="project" value="InterPro"/>
</dbReference>
<dbReference type="InterPro" id="IPR001227">
    <property type="entry name" value="Ac_transferase_dom_sf"/>
</dbReference>
<dbReference type="Gene3D" id="3.30.70.3290">
    <property type="match status" value="1"/>
</dbReference>
<dbReference type="Gene3D" id="3.40.50.1820">
    <property type="entry name" value="alpha/beta hydrolase"/>
    <property type="match status" value="1"/>
</dbReference>
<feature type="region of interest" description="N-terminal hotdog fold" evidence="6">
    <location>
        <begin position="1312"/>
        <end position="1440"/>
    </location>
</feature>
<feature type="active site" description="Proton donor; for dehydratase activity" evidence="6">
    <location>
        <position position="1529"/>
    </location>
</feature>
<dbReference type="Pfam" id="PF14765">
    <property type="entry name" value="PS-DH"/>
    <property type="match status" value="1"/>
</dbReference>
<dbReference type="InterPro" id="IPR001031">
    <property type="entry name" value="Thioesterase"/>
</dbReference>
<evidence type="ECO:0000256" key="3">
    <source>
        <dbReference type="ARBA" id="ARBA00022553"/>
    </source>
</evidence>
<dbReference type="PROSITE" id="PS52019">
    <property type="entry name" value="PKS_MFAS_DH"/>
    <property type="match status" value="1"/>
</dbReference>
<dbReference type="InterPro" id="IPR029058">
    <property type="entry name" value="AB_hydrolase_fold"/>
</dbReference>
<dbReference type="GO" id="GO:0031177">
    <property type="term" value="F:phosphopantetheine binding"/>
    <property type="evidence" value="ECO:0007669"/>
    <property type="project" value="InterPro"/>
</dbReference>
<dbReference type="InterPro" id="IPR016039">
    <property type="entry name" value="Thiolase-like"/>
</dbReference>
<proteinExistence type="predicted"/>
<protein>
    <submittedName>
        <fullName evidence="11">Non-reducing polyketide synthase terA</fullName>
    </submittedName>
</protein>
<evidence type="ECO:0000256" key="4">
    <source>
        <dbReference type="ARBA" id="ARBA00022679"/>
    </source>
</evidence>
<evidence type="ECO:0000259" key="8">
    <source>
        <dbReference type="PROSITE" id="PS50075"/>
    </source>
</evidence>
<dbReference type="Pfam" id="PF21089">
    <property type="entry name" value="PKS_DH_N"/>
    <property type="match status" value="1"/>
</dbReference>
<dbReference type="InterPro" id="IPR014043">
    <property type="entry name" value="Acyl_transferase_dom"/>
</dbReference>
<dbReference type="Gene3D" id="3.10.129.110">
    <property type="entry name" value="Polyketide synthase dehydratase"/>
    <property type="match status" value="1"/>
</dbReference>
<feature type="domain" description="PKS/mFAS DH" evidence="10">
    <location>
        <begin position="1312"/>
        <end position="1618"/>
    </location>
</feature>
<keyword evidence="4" id="KW-0808">Transferase</keyword>
<feature type="region of interest" description="Disordered" evidence="7">
    <location>
        <begin position="1625"/>
        <end position="1658"/>
    </location>
</feature>
<feature type="region of interest" description="C-terminal hotdog fold" evidence="6">
    <location>
        <begin position="1465"/>
        <end position="1618"/>
    </location>
</feature>
<dbReference type="Pfam" id="PF16073">
    <property type="entry name" value="SAT"/>
    <property type="match status" value="1"/>
</dbReference>
<dbReference type="InterPro" id="IPR042104">
    <property type="entry name" value="PKS_dehydratase_sf"/>
</dbReference>
<evidence type="ECO:0000256" key="1">
    <source>
        <dbReference type="ARBA" id="ARBA00005179"/>
    </source>
</evidence>
<dbReference type="InterPro" id="IPR016035">
    <property type="entry name" value="Acyl_Trfase/lysoPLipase"/>
</dbReference>
<reference evidence="11" key="1">
    <citation type="submission" date="2018-04" db="EMBL/GenBank/DDBJ databases">
        <title>Whole genome sequencing of Hypsizygus marmoreus.</title>
        <authorList>
            <person name="Choi I.-G."/>
            <person name="Min B."/>
            <person name="Kim J.-G."/>
            <person name="Kim S."/>
            <person name="Oh Y.-L."/>
            <person name="Kong W.-S."/>
            <person name="Park H."/>
            <person name="Jeong J."/>
            <person name="Song E.-S."/>
        </authorList>
    </citation>
    <scope>NUCLEOTIDE SEQUENCE [LARGE SCALE GENOMIC DNA]</scope>
    <source>
        <strain evidence="11">51987-8</strain>
    </source>
</reference>
<dbReference type="Pfam" id="PF00109">
    <property type="entry name" value="ketoacyl-synt"/>
    <property type="match status" value="1"/>
</dbReference>
<dbReference type="Proteomes" id="UP000076154">
    <property type="component" value="Unassembled WGS sequence"/>
</dbReference>
<dbReference type="EMBL" id="LUEZ02000096">
    <property type="protein sequence ID" value="RDB14789.1"/>
    <property type="molecule type" value="Genomic_DNA"/>
</dbReference>
<comment type="caution">
    <text evidence="11">The sequence shown here is derived from an EMBL/GenBank/DDBJ whole genome shotgun (WGS) entry which is preliminary data.</text>
</comment>
<dbReference type="NCBIfam" id="TIGR04532">
    <property type="entry name" value="PT_fungal_PKS"/>
    <property type="match status" value="1"/>
</dbReference>
<dbReference type="SUPFAM" id="SSF53474">
    <property type="entry name" value="alpha/beta-Hydrolases"/>
    <property type="match status" value="1"/>
</dbReference>
<evidence type="ECO:0000313" key="11">
    <source>
        <dbReference type="EMBL" id="RDB14789.1"/>
    </source>
</evidence>
<dbReference type="Pfam" id="PF02801">
    <property type="entry name" value="Ketoacyl-synt_C"/>
    <property type="match status" value="1"/>
</dbReference>
<dbReference type="InterPro" id="IPR030918">
    <property type="entry name" value="PT_fungal_PKS"/>
</dbReference>
<dbReference type="Pfam" id="PF22621">
    <property type="entry name" value="CurL-like_PKS_C"/>
    <property type="match status" value="1"/>
</dbReference>
<dbReference type="InterPro" id="IPR020841">
    <property type="entry name" value="PKS_Beta-ketoAc_synthase_dom"/>
</dbReference>
<gene>
    <name evidence="11" type="primary">terA</name>
    <name evidence="11" type="ORF">Hypma_016548</name>
</gene>
<dbReference type="InterPro" id="IPR049552">
    <property type="entry name" value="PKS_DH_N"/>
</dbReference>
<dbReference type="SMART" id="SM00827">
    <property type="entry name" value="PKS_AT"/>
    <property type="match status" value="1"/>
</dbReference>
<dbReference type="GO" id="GO:0044550">
    <property type="term" value="P:secondary metabolite biosynthetic process"/>
    <property type="evidence" value="ECO:0007669"/>
    <property type="project" value="UniProtKB-ARBA"/>
</dbReference>
<evidence type="ECO:0000256" key="2">
    <source>
        <dbReference type="ARBA" id="ARBA00022450"/>
    </source>
</evidence>
<dbReference type="InterPro" id="IPR050091">
    <property type="entry name" value="PKS_NRPS_Biosynth_Enz"/>
</dbReference>
<dbReference type="PROSITE" id="PS52004">
    <property type="entry name" value="KS3_2"/>
    <property type="match status" value="1"/>
</dbReference>
<keyword evidence="12" id="KW-1185">Reference proteome</keyword>
<dbReference type="SUPFAM" id="SSF52151">
    <property type="entry name" value="FabD/lysophospholipase-like"/>
    <property type="match status" value="2"/>
</dbReference>
<dbReference type="Gene3D" id="3.40.47.10">
    <property type="match status" value="1"/>
</dbReference>